<evidence type="ECO:0008006" key="7">
    <source>
        <dbReference type="Google" id="ProtNLM"/>
    </source>
</evidence>
<proteinExistence type="inferred from homology"/>
<evidence type="ECO:0000256" key="2">
    <source>
        <dbReference type="ARBA" id="ARBA00022490"/>
    </source>
</evidence>
<dbReference type="HAMAP" id="MF_00735">
    <property type="entry name" value="Methyltr_PrmA"/>
    <property type="match status" value="1"/>
</dbReference>
<dbReference type="InterPro" id="IPR029063">
    <property type="entry name" value="SAM-dependent_MTases_sf"/>
</dbReference>
<comment type="similarity">
    <text evidence="1">Belongs to the methyltransferase superfamily. PrmA family.</text>
</comment>
<dbReference type="Gene3D" id="3.40.50.150">
    <property type="entry name" value="Vaccinia Virus protein VP39"/>
    <property type="match status" value="1"/>
</dbReference>
<dbReference type="InterPro" id="IPR004498">
    <property type="entry name" value="Ribosomal_PrmA_MeTrfase"/>
</dbReference>
<dbReference type="GO" id="GO:0032259">
    <property type="term" value="P:methylation"/>
    <property type="evidence" value="ECO:0007669"/>
    <property type="project" value="UniProtKB-KW"/>
</dbReference>
<keyword evidence="2" id="KW-0963">Cytoplasm</keyword>
<dbReference type="InterPro" id="IPR050078">
    <property type="entry name" value="Ribosomal_L11_MeTrfase_PrmA"/>
</dbReference>
<name>A0A381P175_9ZZZZ</name>
<evidence type="ECO:0000256" key="1">
    <source>
        <dbReference type="ARBA" id="ARBA00009741"/>
    </source>
</evidence>
<dbReference type="Pfam" id="PF06325">
    <property type="entry name" value="PrmA"/>
    <property type="match status" value="1"/>
</dbReference>
<dbReference type="PANTHER" id="PTHR43648">
    <property type="entry name" value="ELECTRON TRANSFER FLAVOPROTEIN BETA SUBUNIT LYSINE METHYLTRANSFERASE"/>
    <property type="match status" value="1"/>
</dbReference>
<evidence type="ECO:0000256" key="4">
    <source>
        <dbReference type="ARBA" id="ARBA00022679"/>
    </source>
</evidence>
<sequence>MAWLRVRLNAVTRERADQFADVLAINGALAVSFYGDDGGEVLEPDPGELHLWQSVVLEALFQAEVNVEGIRTLVRTAGFEVLQLDFLGDDDWSIHGTPTDDVLDFGGLSVVGRHVSPDDEEGVIRLDPGLAFGTGRHTTTALCLRWLGEADLRDQRVLDYGCGSGVLAIGAAKRGAKRVVAFDHDPQALSACRDNAAYNRVVVEVGATAETCVKGRFDVVIANILAGTLVELSSTLLQRLGPEGQLLLSGILVTQIDETQAAYEGIIFAPPVIEEGWVLLHGRRS</sequence>
<dbReference type="EMBL" id="UINC01000758">
    <property type="protein sequence ID" value="SUZ60676.1"/>
    <property type="molecule type" value="Genomic_DNA"/>
</dbReference>
<protein>
    <recommendedName>
        <fullName evidence="7">Ribosomal protein L11 methyltransferase</fullName>
    </recommendedName>
</protein>
<reference evidence="6" key="1">
    <citation type="submission" date="2018-05" db="EMBL/GenBank/DDBJ databases">
        <authorList>
            <person name="Lanie J.A."/>
            <person name="Ng W.-L."/>
            <person name="Kazmierczak K.M."/>
            <person name="Andrzejewski T.M."/>
            <person name="Davidsen T.M."/>
            <person name="Wayne K.J."/>
            <person name="Tettelin H."/>
            <person name="Glass J.I."/>
            <person name="Rusch D."/>
            <person name="Podicherti R."/>
            <person name="Tsui H.-C.T."/>
            <person name="Winkler M.E."/>
        </authorList>
    </citation>
    <scope>NUCLEOTIDE SEQUENCE</scope>
</reference>
<dbReference type="AlphaFoldDB" id="A0A381P175"/>
<organism evidence="6">
    <name type="scientific">marine metagenome</name>
    <dbReference type="NCBI Taxonomy" id="408172"/>
    <lineage>
        <taxon>unclassified sequences</taxon>
        <taxon>metagenomes</taxon>
        <taxon>ecological metagenomes</taxon>
    </lineage>
</organism>
<dbReference type="PANTHER" id="PTHR43648:SF1">
    <property type="entry name" value="ELECTRON TRANSFER FLAVOPROTEIN BETA SUBUNIT LYSINE METHYLTRANSFERASE"/>
    <property type="match status" value="1"/>
</dbReference>
<dbReference type="CDD" id="cd02440">
    <property type="entry name" value="AdoMet_MTases"/>
    <property type="match status" value="1"/>
</dbReference>
<evidence type="ECO:0000313" key="6">
    <source>
        <dbReference type="EMBL" id="SUZ60676.1"/>
    </source>
</evidence>
<dbReference type="GO" id="GO:0016279">
    <property type="term" value="F:protein-lysine N-methyltransferase activity"/>
    <property type="evidence" value="ECO:0007669"/>
    <property type="project" value="TreeGrafter"/>
</dbReference>
<gene>
    <name evidence="6" type="ORF">METZ01_LOCUS13530</name>
</gene>
<keyword evidence="4" id="KW-0808">Transferase</keyword>
<keyword evidence="5" id="KW-0949">S-adenosyl-L-methionine</keyword>
<dbReference type="SUPFAM" id="SSF53335">
    <property type="entry name" value="S-adenosyl-L-methionine-dependent methyltransferases"/>
    <property type="match status" value="1"/>
</dbReference>
<evidence type="ECO:0000256" key="3">
    <source>
        <dbReference type="ARBA" id="ARBA00022603"/>
    </source>
</evidence>
<evidence type="ECO:0000256" key="5">
    <source>
        <dbReference type="ARBA" id="ARBA00022691"/>
    </source>
</evidence>
<accession>A0A381P175</accession>
<keyword evidence="3" id="KW-0489">Methyltransferase</keyword>